<evidence type="ECO:0000256" key="2">
    <source>
        <dbReference type="SAM" id="SignalP"/>
    </source>
</evidence>
<accession>A0AAN9MVY1</accession>
<keyword evidence="1" id="KW-0812">Transmembrane</keyword>
<dbReference type="Gene3D" id="1.10.3370.10">
    <property type="entry name" value="SecY subunit domain"/>
    <property type="match status" value="1"/>
</dbReference>
<keyword evidence="4" id="KW-1185">Reference proteome</keyword>
<evidence type="ECO:0000313" key="4">
    <source>
        <dbReference type="Proteomes" id="UP001367508"/>
    </source>
</evidence>
<feature type="chain" id="PRO_5042993627" evidence="2">
    <location>
        <begin position="18"/>
        <end position="85"/>
    </location>
</feature>
<dbReference type="EMBL" id="JAYMYQ010000001">
    <property type="protein sequence ID" value="KAK7360926.1"/>
    <property type="molecule type" value="Genomic_DNA"/>
</dbReference>
<keyword evidence="1" id="KW-1133">Transmembrane helix</keyword>
<evidence type="ECO:0000313" key="3">
    <source>
        <dbReference type="EMBL" id="KAK7360926.1"/>
    </source>
</evidence>
<gene>
    <name evidence="3" type="ORF">VNO77_02944</name>
</gene>
<feature type="signal peptide" evidence="2">
    <location>
        <begin position="1"/>
        <end position="17"/>
    </location>
</feature>
<name>A0AAN9MVY1_CANGL</name>
<proteinExistence type="predicted"/>
<keyword evidence="1" id="KW-0472">Membrane</keyword>
<reference evidence="3 4" key="1">
    <citation type="submission" date="2024-01" db="EMBL/GenBank/DDBJ databases">
        <title>The genomes of 5 underutilized Papilionoideae crops provide insights into root nodulation and disease resistanc.</title>
        <authorList>
            <person name="Jiang F."/>
        </authorList>
    </citation>
    <scope>NUCLEOTIDE SEQUENCE [LARGE SCALE GENOMIC DNA]</scope>
    <source>
        <strain evidence="3">LVBAO_FW01</strain>
        <tissue evidence="3">Leaves</tissue>
    </source>
</reference>
<feature type="transmembrane region" description="Helical" evidence="1">
    <location>
        <begin position="6"/>
        <end position="23"/>
    </location>
</feature>
<feature type="transmembrane region" description="Helical" evidence="1">
    <location>
        <begin position="66"/>
        <end position="83"/>
    </location>
</feature>
<organism evidence="3 4">
    <name type="scientific">Canavalia gladiata</name>
    <name type="common">Sword bean</name>
    <name type="synonym">Dolichos gladiatus</name>
    <dbReference type="NCBI Taxonomy" id="3824"/>
    <lineage>
        <taxon>Eukaryota</taxon>
        <taxon>Viridiplantae</taxon>
        <taxon>Streptophyta</taxon>
        <taxon>Embryophyta</taxon>
        <taxon>Tracheophyta</taxon>
        <taxon>Spermatophyta</taxon>
        <taxon>Magnoliopsida</taxon>
        <taxon>eudicotyledons</taxon>
        <taxon>Gunneridae</taxon>
        <taxon>Pentapetalae</taxon>
        <taxon>rosids</taxon>
        <taxon>fabids</taxon>
        <taxon>Fabales</taxon>
        <taxon>Fabaceae</taxon>
        <taxon>Papilionoideae</taxon>
        <taxon>50 kb inversion clade</taxon>
        <taxon>NPAAA clade</taxon>
        <taxon>indigoferoid/millettioid clade</taxon>
        <taxon>Phaseoleae</taxon>
        <taxon>Canavalia</taxon>
    </lineage>
</organism>
<dbReference type="AlphaFoldDB" id="A0AAN9MVY1"/>
<comment type="caution">
    <text evidence="3">The sequence shown here is derived from an EMBL/GenBank/DDBJ whole genome shotgun (WGS) entry which is preliminary data.</text>
</comment>
<sequence>MTLRKVVMLAAMNVSIAVNALVATGQGCMGKRNEFEYGGGQSIPLGGVSHYIIAPSSLANMTANPFHALFYLVFILLTGALFSKT</sequence>
<dbReference type="InterPro" id="IPR023201">
    <property type="entry name" value="SecY_dom_sf"/>
</dbReference>
<dbReference type="PROSITE" id="PS51257">
    <property type="entry name" value="PROKAR_LIPOPROTEIN"/>
    <property type="match status" value="1"/>
</dbReference>
<dbReference type="Proteomes" id="UP001367508">
    <property type="component" value="Unassembled WGS sequence"/>
</dbReference>
<keyword evidence="2" id="KW-0732">Signal</keyword>
<evidence type="ECO:0000256" key="1">
    <source>
        <dbReference type="SAM" id="Phobius"/>
    </source>
</evidence>
<protein>
    <submittedName>
        <fullName evidence="3">Uncharacterized protein</fullName>
    </submittedName>
</protein>